<sequence length="185" mass="19833">MEALNRSEVTWETLIASTVPAEVHPAPPWEEYCITTIVNPPRRRKNLCVQAELRQEGLHSISDAQGPRTATYFTDGSTGTVTGRSGLAYVCKIGDEGAAAVTTTTTTITASARTSDFSSSTQTELAAIGMALDHAHTSHHLNVLVATDSMTAIAAINKPGFCPPHTRHSPSRLCEVVTSRIRLGY</sequence>
<proteinExistence type="predicted"/>
<reference evidence="1 2" key="1">
    <citation type="submission" date="2019-05" db="EMBL/GenBank/DDBJ databases">
        <title>Another draft genome of Portunus trituberculatus and its Hox gene families provides insights of decapod evolution.</title>
        <authorList>
            <person name="Jeong J.-H."/>
            <person name="Song I."/>
            <person name="Kim S."/>
            <person name="Choi T."/>
            <person name="Kim D."/>
            <person name="Ryu S."/>
            <person name="Kim W."/>
        </authorList>
    </citation>
    <scope>NUCLEOTIDE SEQUENCE [LARGE SCALE GENOMIC DNA]</scope>
    <source>
        <tissue evidence="1">Muscle</tissue>
    </source>
</reference>
<dbReference type="SUPFAM" id="SSF53098">
    <property type="entry name" value="Ribonuclease H-like"/>
    <property type="match status" value="1"/>
</dbReference>
<dbReference type="InterPro" id="IPR036397">
    <property type="entry name" value="RNaseH_sf"/>
</dbReference>
<dbReference type="InterPro" id="IPR012337">
    <property type="entry name" value="RNaseH-like_sf"/>
</dbReference>
<dbReference type="Proteomes" id="UP000324222">
    <property type="component" value="Unassembled WGS sequence"/>
</dbReference>
<organism evidence="1 2">
    <name type="scientific">Portunus trituberculatus</name>
    <name type="common">Swimming crab</name>
    <name type="synonym">Neptunus trituberculatus</name>
    <dbReference type="NCBI Taxonomy" id="210409"/>
    <lineage>
        <taxon>Eukaryota</taxon>
        <taxon>Metazoa</taxon>
        <taxon>Ecdysozoa</taxon>
        <taxon>Arthropoda</taxon>
        <taxon>Crustacea</taxon>
        <taxon>Multicrustacea</taxon>
        <taxon>Malacostraca</taxon>
        <taxon>Eumalacostraca</taxon>
        <taxon>Eucarida</taxon>
        <taxon>Decapoda</taxon>
        <taxon>Pleocyemata</taxon>
        <taxon>Brachyura</taxon>
        <taxon>Eubrachyura</taxon>
        <taxon>Portunoidea</taxon>
        <taxon>Portunidae</taxon>
        <taxon>Portuninae</taxon>
        <taxon>Portunus</taxon>
    </lineage>
</organism>
<dbReference type="AlphaFoldDB" id="A0A5B7G3M7"/>
<dbReference type="EMBL" id="VSRR010010657">
    <property type="protein sequence ID" value="MPC52149.1"/>
    <property type="molecule type" value="Genomic_DNA"/>
</dbReference>
<evidence type="ECO:0000313" key="2">
    <source>
        <dbReference type="Proteomes" id="UP000324222"/>
    </source>
</evidence>
<evidence type="ECO:0000313" key="1">
    <source>
        <dbReference type="EMBL" id="MPC52149.1"/>
    </source>
</evidence>
<dbReference type="Gene3D" id="3.30.420.10">
    <property type="entry name" value="Ribonuclease H-like superfamily/Ribonuclease H"/>
    <property type="match status" value="1"/>
</dbReference>
<gene>
    <name evidence="1" type="ORF">E2C01_046010</name>
</gene>
<dbReference type="GO" id="GO:0003676">
    <property type="term" value="F:nucleic acid binding"/>
    <property type="evidence" value="ECO:0007669"/>
    <property type="project" value="InterPro"/>
</dbReference>
<comment type="caution">
    <text evidence="1">The sequence shown here is derived from an EMBL/GenBank/DDBJ whole genome shotgun (WGS) entry which is preliminary data.</text>
</comment>
<protein>
    <submittedName>
        <fullName evidence="1">Uncharacterized protein</fullName>
    </submittedName>
</protein>
<accession>A0A5B7G3M7</accession>
<keyword evidence="2" id="KW-1185">Reference proteome</keyword>
<name>A0A5B7G3M7_PORTR</name>
<dbReference type="OrthoDB" id="6375235at2759"/>